<protein>
    <submittedName>
        <fullName evidence="1">Uncharacterized protein</fullName>
    </submittedName>
</protein>
<dbReference type="Proteomes" id="UP000054843">
    <property type="component" value="Unassembled WGS sequence"/>
</dbReference>
<dbReference type="AlphaFoldDB" id="A0A0V1ME75"/>
<comment type="caution">
    <text evidence="1">The sequence shown here is derived from an EMBL/GenBank/DDBJ whole genome shotgun (WGS) entry which is preliminary data.</text>
</comment>
<keyword evidence="2" id="KW-1185">Reference proteome</keyword>
<gene>
    <name evidence="1" type="ORF">T10_6259</name>
</gene>
<dbReference type="EMBL" id="JYDO01000118">
    <property type="protein sequence ID" value="KRZ70216.1"/>
    <property type="molecule type" value="Genomic_DNA"/>
</dbReference>
<accession>A0A0V1ME75</accession>
<reference evidence="1 2" key="1">
    <citation type="submission" date="2015-01" db="EMBL/GenBank/DDBJ databases">
        <title>Evolution of Trichinella species and genotypes.</title>
        <authorList>
            <person name="Korhonen P.K."/>
            <person name="Edoardo P."/>
            <person name="Giuseppe L.R."/>
            <person name="Gasser R.B."/>
        </authorList>
    </citation>
    <scope>NUCLEOTIDE SEQUENCE [LARGE SCALE GENOMIC DNA]</scope>
    <source>
        <strain evidence="1">ISS1980</strain>
    </source>
</reference>
<proteinExistence type="predicted"/>
<name>A0A0V1ME75_9BILA</name>
<sequence length="65" mass="7274">MGGLQMLRVEFGSIFPQFFSNKWPKSFTVALTNKQAPLHNPVAIIAIDAQLSRAKAADCFCRFDE</sequence>
<organism evidence="1 2">
    <name type="scientific">Trichinella papuae</name>
    <dbReference type="NCBI Taxonomy" id="268474"/>
    <lineage>
        <taxon>Eukaryota</taxon>
        <taxon>Metazoa</taxon>
        <taxon>Ecdysozoa</taxon>
        <taxon>Nematoda</taxon>
        <taxon>Enoplea</taxon>
        <taxon>Dorylaimia</taxon>
        <taxon>Trichinellida</taxon>
        <taxon>Trichinellidae</taxon>
        <taxon>Trichinella</taxon>
    </lineage>
</organism>
<evidence type="ECO:0000313" key="1">
    <source>
        <dbReference type="EMBL" id="KRZ70216.1"/>
    </source>
</evidence>
<evidence type="ECO:0000313" key="2">
    <source>
        <dbReference type="Proteomes" id="UP000054843"/>
    </source>
</evidence>